<dbReference type="EMBL" id="CAJGYO010000012">
    <property type="protein sequence ID" value="CAD6264174.1"/>
    <property type="molecule type" value="Genomic_DNA"/>
</dbReference>
<reference evidence="8" key="1">
    <citation type="submission" date="2020-10" db="EMBL/GenBank/DDBJ databases">
        <authorList>
            <person name="Han B."/>
            <person name="Lu T."/>
            <person name="Zhao Q."/>
            <person name="Huang X."/>
            <person name="Zhao Y."/>
        </authorList>
    </citation>
    <scope>NUCLEOTIDE SEQUENCE</scope>
</reference>
<dbReference type="InterPro" id="IPR027417">
    <property type="entry name" value="P-loop_NTPase"/>
</dbReference>
<dbReference type="GO" id="GO:0016020">
    <property type="term" value="C:membrane"/>
    <property type="evidence" value="ECO:0007669"/>
    <property type="project" value="UniProtKB-SubCell"/>
</dbReference>
<feature type="domain" description="ABC transporter" evidence="7">
    <location>
        <begin position="247"/>
        <end position="297"/>
    </location>
</feature>
<dbReference type="GO" id="GO:0005524">
    <property type="term" value="F:ATP binding"/>
    <property type="evidence" value="ECO:0007669"/>
    <property type="project" value="InterPro"/>
</dbReference>
<keyword evidence="3 6" id="KW-0812">Transmembrane</keyword>
<dbReference type="Gene3D" id="3.40.50.300">
    <property type="entry name" value="P-loop containing nucleotide triphosphate hydrolases"/>
    <property type="match status" value="1"/>
</dbReference>
<dbReference type="Proteomes" id="UP000604825">
    <property type="component" value="Unassembled WGS sequence"/>
</dbReference>
<protein>
    <recommendedName>
        <fullName evidence="7">ABC transporter domain-containing protein</fullName>
    </recommendedName>
</protein>
<keyword evidence="4 6" id="KW-1133">Transmembrane helix</keyword>
<evidence type="ECO:0000256" key="4">
    <source>
        <dbReference type="ARBA" id="ARBA00022989"/>
    </source>
</evidence>
<organism evidence="8 9">
    <name type="scientific">Miscanthus lutarioriparius</name>
    <dbReference type="NCBI Taxonomy" id="422564"/>
    <lineage>
        <taxon>Eukaryota</taxon>
        <taxon>Viridiplantae</taxon>
        <taxon>Streptophyta</taxon>
        <taxon>Embryophyta</taxon>
        <taxon>Tracheophyta</taxon>
        <taxon>Spermatophyta</taxon>
        <taxon>Magnoliopsida</taxon>
        <taxon>Liliopsida</taxon>
        <taxon>Poales</taxon>
        <taxon>Poaceae</taxon>
        <taxon>PACMAD clade</taxon>
        <taxon>Panicoideae</taxon>
        <taxon>Andropogonodae</taxon>
        <taxon>Andropogoneae</taxon>
        <taxon>Saccharinae</taxon>
        <taxon>Miscanthus</taxon>
    </lineage>
</organism>
<dbReference type="GO" id="GO:0042626">
    <property type="term" value="F:ATPase-coupled transmembrane transporter activity"/>
    <property type="evidence" value="ECO:0007669"/>
    <property type="project" value="TreeGrafter"/>
</dbReference>
<dbReference type="GO" id="GO:0016887">
    <property type="term" value="F:ATP hydrolysis activity"/>
    <property type="evidence" value="ECO:0007669"/>
    <property type="project" value="InterPro"/>
</dbReference>
<evidence type="ECO:0000313" key="8">
    <source>
        <dbReference type="EMBL" id="CAD6264174.1"/>
    </source>
</evidence>
<dbReference type="PANTHER" id="PTHR48041">
    <property type="entry name" value="ABC TRANSPORTER G FAMILY MEMBER 28"/>
    <property type="match status" value="1"/>
</dbReference>
<gene>
    <name evidence="8" type="ORF">NCGR_LOCUS47479</name>
</gene>
<name>A0A811QZG8_9POAL</name>
<comment type="subcellular location">
    <subcellularLocation>
        <location evidence="1">Membrane</location>
        <topology evidence="1">Multi-pass membrane protein</topology>
    </subcellularLocation>
</comment>
<evidence type="ECO:0000256" key="2">
    <source>
        <dbReference type="ARBA" id="ARBA00022448"/>
    </source>
</evidence>
<dbReference type="InterPro" id="IPR050352">
    <property type="entry name" value="ABCG_transporters"/>
</dbReference>
<evidence type="ECO:0000259" key="7">
    <source>
        <dbReference type="Pfam" id="PF00005"/>
    </source>
</evidence>
<evidence type="ECO:0000256" key="6">
    <source>
        <dbReference type="SAM" id="Phobius"/>
    </source>
</evidence>
<dbReference type="AlphaFoldDB" id="A0A811QZG8"/>
<evidence type="ECO:0000256" key="5">
    <source>
        <dbReference type="ARBA" id="ARBA00023136"/>
    </source>
</evidence>
<keyword evidence="9" id="KW-1185">Reference proteome</keyword>
<dbReference type="OrthoDB" id="1415347at2759"/>
<evidence type="ECO:0000256" key="1">
    <source>
        <dbReference type="ARBA" id="ARBA00004141"/>
    </source>
</evidence>
<evidence type="ECO:0000313" key="9">
    <source>
        <dbReference type="Proteomes" id="UP000604825"/>
    </source>
</evidence>
<dbReference type="PANTHER" id="PTHR48041:SF77">
    <property type="entry name" value="OS04G0194500 PROTEIN"/>
    <property type="match status" value="1"/>
</dbReference>
<dbReference type="SUPFAM" id="SSF52540">
    <property type="entry name" value="P-loop containing nucleoside triphosphate hydrolases"/>
    <property type="match status" value="1"/>
</dbReference>
<dbReference type="Pfam" id="PF00005">
    <property type="entry name" value="ABC_tran"/>
    <property type="match status" value="1"/>
</dbReference>
<feature type="transmembrane region" description="Helical" evidence="6">
    <location>
        <begin position="40"/>
        <end position="63"/>
    </location>
</feature>
<evidence type="ECO:0000256" key="3">
    <source>
        <dbReference type="ARBA" id="ARBA00022692"/>
    </source>
</evidence>
<accession>A0A811QZG8</accession>
<sequence>MPAVALRCGLIIRGQKMYSVQQVTTAQREHPKSPVAAGTIAGWVAPLKIGALSVVLFIIYNFSDQFLTIRERRETRSREEAIKMARQQIRAQKHWKVAKQLLKSHVNRRQSDVPHTLGSFAQHAHRENSTHRTEETPMVPLKAQELSEASVFESEGTNEISESASSVVVISSGGGETAVTKNKCALKGKHRSTLSQRFKYAYVSIEKEKIEEQENKNLSSSSVIITGKTSSEIYHRGAPAWPCYHCHGPSGAGKTIFLSAIAGKVAGYKINGSIRVNGKNDKIRSYKKIIGFVPQDDIVHGN</sequence>
<keyword evidence="5 6" id="KW-0472">Membrane</keyword>
<comment type="caution">
    <text evidence="8">The sequence shown here is derived from an EMBL/GenBank/DDBJ whole genome shotgun (WGS) entry which is preliminary data.</text>
</comment>
<dbReference type="InterPro" id="IPR003439">
    <property type="entry name" value="ABC_transporter-like_ATP-bd"/>
</dbReference>
<keyword evidence="2" id="KW-0813">Transport</keyword>
<proteinExistence type="predicted"/>